<dbReference type="Proteomes" id="UP001596189">
    <property type="component" value="Unassembled WGS sequence"/>
</dbReference>
<evidence type="ECO:0000313" key="2">
    <source>
        <dbReference type="EMBL" id="MFC6009001.1"/>
    </source>
</evidence>
<reference evidence="3" key="1">
    <citation type="journal article" date="2019" name="Int. J. Syst. Evol. Microbiol.">
        <title>The Global Catalogue of Microorganisms (GCM) 10K type strain sequencing project: providing services to taxonomists for standard genome sequencing and annotation.</title>
        <authorList>
            <consortium name="The Broad Institute Genomics Platform"/>
            <consortium name="The Broad Institute Genome Sequencing Center for Infectious Disease"/>
            <person name="Wu L."/>
            <person name="Ma J."/>
        </authorList>
    </citation>
    <scope>NUCLEOTIDE SEQUENCE [LARGE SCALE GENOMIC DNA]</scope>
    <source>
        <strain evidence="3">KACC 14249</strain>
    </source>
</reference>
<comment type="caution">
    <text evidence="2">The sequence shown here is derived from an EMBL/GenBank/DDBJ whole genome shotgun (WGS) entry which is preliminary data.</text>
</comment>
<feature type="transmembrane region" description="Helical" evidence="1">
    <location>
        <begin position="148"/>
        <end position="169"/>
    </location>
</feature>
<name>A0ABW1JJE4_9ACTN</name>
<accession>A0ABW1JJE4</accession>
<evidence type="ECO:0000256" key="1">
    <source>
        <dbReference type="SAM" id="Phobius"/>
    </source>
</evidence>
<gene>
    <name evidence="2" type="ORF">ACFQDO_17845</name>
</gene>
<keyword evidence="3" id="KW-1185">Reference proteome</keyword>
<keyword evidence="1" id="KW-0472">Membrane</keyword>
<keyword evidence="1" id="KW-0812">Transmembrane</keyword>
<evidence type="ECO:0000313" key="3">
    <source>
        <dbReference type="Proteomes" id="UP001596189"/>
    </source>
</evidence>
<proteinExistence type="predicted"/>
<sequence length="177" mass="19130">MANPYSRLTLALVGGLVVLGLLAGLLAWQDAPATYPPNEPANNAIAVHWVLAAVAGVATVTVAFVARRRDRPQPFSLPFRQRALRRVVATLRMRPWSLLAPVRALVTLLLLYVLLWEPFRAAMQVFAALAPSWTANAWGGPGYWGASLAHWLDGYLLFFAAAALLNLVLARPVGPAA</sequence>
<protein>
    <recommendedName>
        <fullName evidence="4">Cytochrome b561 bacterial/Ni-hydrogenase domain-containing protein</fullName>
    </recommendedName>
</protein>
<evidence type="ECO:0008006" key="4">
    <source>
        <dbReference type="Google" id="ProtNLM"/>
    </source>
</evidence>
<feature type="transmembrane region" description="Helical" evidence="1">
    <location>
        <begin position="46"/>
        <end position="66"/>
    </location>
</feature>
<dbReference type="EMBL" id="JBHSRD010000008">
    <property type="protein sequence ID" value="MFC6009001.1"/>
    <property type="molecule type" value="Genomic_DNA"/>
</dbReference>
<organism evidence="2 3">
    <name type="scientific">Angustibacter luteus</name>
    <dbReference type="NCBI Taxonomy" id="658456"/>
    <lineage>
        <taxon>Bacteria</taxon>
        <taxon>Bacillati</taxon>
        <taxon>Actinomycetota</taxon>
        <taxon>Actinomycetes</taxon>
        <taxon>Kineosporiales</taxon>
        <taxon>Kineosporiaceae</taxon>
    </lineage>
</organism>
<feature type="transmembrane region" description="Helical" evidence="1">
    <location>
        <begin position="96"/>
        <end position="115"/>
    </location>
</feature>
<keyword evidence="1" id="KW-1133">Transmembrane helix</keyword>
<dbReference type="RefSeq" id="WP_345717530.1">
    <property type="nucleotide sequence ID" value="NZ_BAABFP010000007.1"/>
</dbReference>